<protein>
    <recommendedName>
        <fullName evidence="3">MULE transposase domain-containing protein</fullName>
    </recommendedName>
</protein>
<dbReference type="EMBL" id="AMYB01000011">
    <property type="protein sequence ID" value="OAC98195.1"/>
    <property type="molecule type" value="Genomic_DNA"/>
</dbReference>
<dbReference type="STRING" id="747725.A0A168GZG9"/>
<evidence type="ECO:0000313" key="2">
    <source>
        <dbReference type="Proteomes" id="UP000077051"/>
    </source>
</evidence>
<evidence type="ECO:0008006" key="3">
    <source>
        <dbReference type="Google" id="ProtNLM"/>
    </source>
</evidence>
<sequence length="284" mass="32325">MVKERPNITAAADIAGIDPTTGAIKKSVREINTVMANHDRAKYEIRRSKIQQDLLSTKEDVVAAFEDLDEKYPEFMDSAPFAKQPVITDVTFKAVPKGYYFRSSVIYVEQLKKHVVFLQTIIKGNTSQVFQQYFILLLTKFDIKLETFLGVIMDFSAAQREGFILALKQVFAVKKHNALPFLKGCYMHWMQSVKHISKHRQIVTTNEESEDTVDSVIDKPLNNKNDKKKKNCPEFLKLPSDDESDSDKEETVIDKTAELLLQVNIIALIMYNMESGGFSICDSV</sequence>
<reference evidence="1 2" key="1">
    <citation type="submission" date="2015-06" db="EMBL/GenBank/DDBJ databases">
        <title>Expansion of signal transduction pathways in fungi by whole-genome duplication.</title>
        <authorList>
            <consortium name="DOE Joint Genome Institute"/>
            <person name="Corrochano L.M."/>
            <person name="Kuo A."/>
            <person name="Marcet-Houben M."/>
            <person name="Polaino S."/>
            <person name="Salamov A."/>
            <person name="Villalobos J.M."/>
            <person name="Alvarez M.I."/>
            <person name="Avalos J."/>
            <person name="Benito E.P."/>
            <person name="Benoit I."/>
            <person name="Burger G."/>
            <person name="Camino L.P."/>
            <person name="Canovas D."/>
            <person name="Cerda-Olmedo E."/>
            <person name="Cheng J.-F."/>
            <person name="Dominguez A."/>
            <person name="Elias M."/>
            <person name="Eslava A.P."/>
            <person name="Glaser F."/>
            <person name="Grimwood J."/>
            <person name="Gutierrez G."/>
            <person name="Heitman J."/>
            <person name="Henrissat B."/>
            <person name="Iturriaga E.A."/>
            <person name="Lang B.F."/>
            <person name="Lavin J.L."/>
            <person name="Lee S."/>
            <person name="Li W."/>
            <person name="Lindquist E."/>
            <person name="Lopez-Garcia S."/>
            <person name="Luque E.M."/>
            <person name="Marcos A.T."/>
            <person name="Martin J."/>
            <person name="Mccluskey K."/>
            <person name="Medina H.R."/>
            <person name="Miralles-Duran A."/>
            <person name="Miyazaki A."/>
            <person name="Munoz-Torres E."/>
            <person name="Oguiza J.A."/>
            <person name="Ohm R."/>
            <person name="Olmedo M."/>
            <person name="Orejas M."/>
            <person name="Ortiz-Castellanos L."/>
            <person name="Pisabarro A.G."/>
            <person name="Rodriguez-Romero J."/>
            <person name="Ruiz-Herrera J."/>
            <person name="Ruiz-Vazquez R."/>
            <person name="Sanz C."/>
            <person name="Schackwitz W."/>
            <person name="Schmutz J."/>
            <person name="Shahriari M."/>
            <person name="Shelest E."/>
            <person name="Silva-Franco F."/>
            <person name="Soanes D."/>
            <person name="Syed K."/>
            <person name="Tagua V.G."/>
            <person name="Talbot N.J."/>
            <person name="Thon M."/>
            <person name="De Vries R.P."/>
            <person name="Wiebenga A."/>
            <person name="Yadav J.S."/>
            <person name="Braun E.L."/>
            <person name="Baker S."/>
            <person name="Garre V."/>
            <person name="Horwitz B."/>
            <person name="Torres-Martinez S."/>
            <person name="Idnurm A."/>
            <person name="Herrera-Estrella A."/>
            <person name="Gabaldon T."/>
            <person name="Grigoriev I.V."/>
        </authorList>
    </citation>
    <scope>NUCLEOTIDE SEQUENCE [LARGE SCALE GENOMIC DNA]</scope>
    <source>
        <strain evidence="1 2">CBS 277.49</strain>
    </source>
</reference>
<dbReference type="VEuPathDB" id="FungiDB:MUCCIDRAFT_86485"/>
<dbReference type="Proteomes" id="UP000077051">
    <property type="component" value="Unassembled WGS sequence"/>
</dbReference>
<comment type="caution">
    <text evidence="1">The sequence shown here is derived from an EMBL/GenBank/DDBJ whole genome shotgun (WGS) entry which is preliminary data.</text>
</comment>
<gene>
    <name evidence="1" type="ORF">MUCCIDRAFT_86485</name>
</gene>
<dbReference type="AlphaFoldDB" id="A0A168GZG9"/>
<name>A0A168GZG9_MUCCL</name>
<organism evidence="1 2">
    <name type="scientific">Mucor lusitanicus CBS 277.49</name>
    <dbReference type="NCBI Taxonomy" id="747725"/>
    <lineage>
        <taxon>Eukaryota</taxon>
        <taxon>Fungi</taxon>
        <taxon>Fungi incertae sedis</taxon>
        <taxon>Mucoromycota</taxon>
        <taxon>Mucoromycotina</taxon>
        <taxon>Mucoromycetes</taxon>
        <taxon>Mucorales</taxon>
        <taxon>Mucorineae</taxon>
        <taxon>Mucoraceae</taxon>
        <taxon>Mucor</taxon>
    </lineage>
</organism>
<dbReference type="OrthoDB" id="2255941at2759"/>
<proteinExistence type="predicted"/>
<accession>A0A168GZG9</accession>
<evidence type="ECO:0000313" key="1">
    <source>
        <dbReference type="EMBL" id="OAC98195.1"/>
    </source>
</evidence>
<keyword evidence="2" id="KW-1185">Reference proteome</keyword>